<sequence>MRRTLVVNEGSTDIKIFLKNSDGIVFNKGHGIALMVANIRCKLSDGNILVCGDSESDLPMVEVCLGRNPRNVYTIWVTERQDLKEKVNA</sequence>
<gene>
    <name evidence="2" type="ORF">NLS_LOCUS8515</name>
</gene>
<dbReference type="EMBL" id="UYRX01001093">
    <property type="protein sequence ID" value="VDK88135.1"/>
    <property type="molecule type" value="Genomic_DNA"/>
</dbReference>
<name>A0A3P6U2C4_LITSI</name>
<keyword evidence="3" id="KW-1185">Reference proteome</keyword>
<dbReference type="Pfam" id="PF21141">
    <property type="entry name" value="T6PP_C"/>
    <property type="match status" value="1"/>
</dbReference>
<reference evidence="2 3" key="1">
    <citation type="submission" date="2018-08" db="EMBL/GenBank/DDBJ databases">
        <authorList>
            <person name="Laetsch R D."/>
            <person name="Stevens L."/>
            <person name="Kumar S."/>
            <person name="Blaxter L. M."/>
        </authorList>
    </citation>
    <scope>NUCLEOTIDE SEQUENCE [LARGE SCALE GENOMIC DNA]</scope>
</reference>
<feature type="domain" description="Trehalose-6-phosphate phosphatase C-terminal" evidence="1">
    <location>
        <begin position="4"/>
        <end position="88"/>
    </location>
</feature>
<evidence type="ECO:0000313" key="2">
    <source>
        <dbReference type="EMBL" id="VDK88135.1"/>
    </source>
</evidence>
<accession>A0A3P6U2C4</accession>
<dbReference type="OrthoDB" id="5838149at2759"/>
<dbReference type="Gene3D" id="3.40.50.1000">
    <property type="entry name" value="HAD superfamily/HAD-like"/>
    <property type="match status" value="1"/>
</dbReference>
<protein>
    <recommendedName>
        <fullName evidence="1">Trehalose-6-phosphate phosphatase C-terminal domain-containing protein</fullName>
    </recommendedName>
</protein>
<organism evidence="2 3">
    <name type="scientific">Litomosoides sigmodontis</name>
    <name type="common">Filarial nematode worm</name>
    <dbReference type="NCBI Taxonomy" id="42156"/>
    <lineage>
        <taxon>Eukaryota</taxon>
        <taxon>Metazoa</taxon>
        <taxon>Ecdysozoa</taxon>
        <taxon>Nematoda</taxon>
        <taxon>Chromadorea</taxon>
        <taxon>Rhabditida</taxon>
        <taxon>Spirurina</taxon>
        <taxon>Spiruromorpha</taxon>
        <taxon>Filarioidea</taxon>
        <taxon>Onchocercidae</taxon>
        <taxon>Litomosoides</taxon>
    </lineage>
</organism>
<evidence type="ECO:0000313" key="3">
    <source>
        <dbReference type="Proteomes" id="UP000277928"/>
    </source>
</evidence>
<evidence type="ECO:0000259" key="1">
    <source>
        <dbReference type="Pfam" id="PF21141"/>
    </source>
</evidence>
<dbReference type="InterPro" id="IPR023214">
    <property type="entry name" value="HAD_sf"/>
</dbReference>
<dbReference type="InterPro" id="IPR049063">
    <property type="entry name" value="T6PP_C"/>
</dbReference>
<dbReference type="Proteomes" id="UP000277928">
    <property type="component" value="Unassembled WGS sequence"/>
</dbReference>
<proteinExistence type="predicted"/>
<dbReference type="AlphaFoldDB" id="A0A3P6U2C4"/>
<dbReference type="STRING" id="42156.A0A3P6U2C4"/>